<feature type="compositionally biased region" description="Low complexity" evidence="4">
    <location>
        <begin position="145"/>
        <end position="177"/>
    </location>
</feature>
<dbReference type="AlphaFoldDB" id="A0A7C1T121"/>
<dbReference type="EMBL" id="DSTU01000007">
    <property type="protein sequence ID" value="HFJ54219.1"/>
    <property type="molecule type" value="Genomic_DNA"/>
</dbReference>
<sequence>MKRRLGLLLLIFPVSVLTAADARSLVRRGNSFYHRQRFEEALSFYQQAEVLEPDNLGIHYNLGNTYYRLNRHSEAVSELSLATVSRNPRARAQAFYNLGNTLYRLGRLDEALNAYRLALLANPRDRQAKENFEFCLRQQQRHQSDSTAQQQSGQSQQQQQSGQNQPDRQQSQPRSQTGGQMDREQAERVLQAVQQKEREAQKQARRAKTHRQVEKDW</sequence>
<keyword evidence="5" id="KW-0732">Signal</keyword>
<evidence type="ECO:0000256" key="1">
    <source>
        <dbReference type="ARBA" id="ARBA00022737"/>
    </source>
</evidence>
<feature type="chain" id="PRO_5039820229" evidence="5">
    <location>
        <begin position="20"/>
        <end position="217"/>
    </location>
</feature>
<keyword evidence="1" id="KW-0677">Repeat</keyword>
<dbReference type="InterPro" id="IPR051685">
    <property type="entry name" value="Ycf3/AcsC/BcsC/TPR_MFPF"/>
</dbReference>
<dbReference type="PANTHER" id="PTHR44943">
    <property type="entry name" value="CELLULOSE SYNTHASE OPERON PROTEIN C"/>
    <property type="match status" value="1"/>
</dbReference>
<name>A0A7C1T121_UNCW3</name>
<dbReference type="SUPFAM" id="SSF48452">
    <property type="entry name" value="TPR-like"/>
    <property type="match status" value="1"/>
</dbReference>
<keyword evidence="2 3" id="KW-0802">TPR repeat</keyword>
<evidence type="ECO:0000313" key="6">
    <source>
        <dbReference type="EMBL" id="HEA87111.1"/>
    </source>
</evidence>
<dbReference type="Pfam" id="PF13414">
    <property type="entry name" value="TPR_11"/>
    <property type="match status" value="1"/>
</dbReference>
<dbReference type="PROSITE" id="PS50005">
    <property type="entry name" value="TPR"/>
    <property type="match status" value="2"/>
</dbReference>
<proteinExistence type="predicted"/>
<feature type="signal peptide" evidence="5">
    <location>
        <begin position="1"/>
        <end position="19"/>
    </location>
</feature>
<dbReference type="InterPro" id="IPR019734">
    <property type="entry name" value="TPR_rpt"/>
</dbReference>
<evidence type="ECO:0000256" key="4">
    <source>
        <dbReference type="SAM" id="MobiDB-lite"/>
    </source>
</evidence>
<comment type="caution">
    <text evidence="6">The sequence shown here is derived from an EMBL/GenBank/DDBJ whole genome shotgun (WGS) entry which is preliminary data.</text>
</comment>
<evidence type="ECO:0000256" key="2">
    <source>
        <dbReference type="ARBA" id="ARBA00022803"/>
    </source>
</evidence>
<evidence type="ECO:0000256" key="3">
    <source>
        <dbReference type="PROSITE-ProRule" id="PRU00339"/>
    </source>
</evidence>
<dbReference type="PANTHER" id="PTHR44943:SF8">
    <property type="entry name" value="TPR REPEAT-CONTAINING PROTEIN MJ0263"/>
    <property type="match status" value="1"/>
</dbReference>
<dbReference type="EMBL" id="DSLG01000004">
    <property type="protein sequence ID" value="HEA87111.1"/>
    <property type="molecule type" value="Genomic_DNA"/>
</dbReference>
<organism evidence="6">
    <name type="scientific">candidate division WOR-3 bacterium</name>
    <dbReference type="NCBI Taxonomy" id="2052148"/>
    <lineage>
        <taxon>Bacteria</taxon>
        <taxon>Bacteria division WOR-3</taxon>
    </lineage>
</organism>
<accession>A0A7C1T121</accession>
<evidence type="ECO:0000313" key="7">
    <source>
        <dbReference type="EMBL" id="HFJ54219.1"/>
    </source>
</evidence>
<feature type="repeat" description="TPR" evidence="3">
    <location>
        <begin position="92"/>
        <end position="125"/>
    </location>
</feature>
<evidence type="ECO:0000256" key="5">
    <source>
        <dbReference type="SAM" id="SignalP"/>
    </source>
</evidence>
<dbReference type="InterPro" id="IPR011990">
    <property type="entry name" value="TPR-like_helical_dom_sf"/>
</dbReference>
<dbReference type="SMART" id="SM00028">
    <property type="entry name" value="TPR"/>
    <property type="match status" value="3"/>
</dbReference>
<reference evidence="6" key="1">
    <citation type="journal article" date="2020" name="mSystems">
        <title>Genome- and Community-Level Interaction Insights into Carbon Utilization and Element Cycling Functions of Hydrothermarchaeota in Hydrothermal Sediment.</title>
        <authorList>
            <person name="Zhou Z."/>
            <person name="Liu Y."/>
            <person name="Xu W."/>
            <person name="Pan J."/>
            <person name="Luo Z.H."/>
            <person name="Li M."/>
        </authorList>
    </citation>
    <scope>NUCLEOTIDE SEQUENCE [LARGE SCALE GENOMIC DNA]</scope>
    <source>
        <strain evidence="6">SpSt-265</strain>
        <strain evidence="7">SpSt-465</strain>
    </source>
</reference>
<protein>
    <submittedName>
        <fullName evidence="6">Tetratricopeptide repeat protein</fullName>
    </submittedName>
</protein>
<gene>
    <name evidence="6" type="ORF">ENP94_03765</name>
    <name evidence="7" type="ORF">ENS16_05980</name>
</gene>
<dbReference type="Pfam" id="PF00515">
    <property type="entry name" value="TPR_1"/>
    <property type="match status" value="1"/>
</dbReference>
<feature type="region of interest" description="Disordered" evidence="4">
    <location>
        <begin position="138"/>
        <end position="217"/>
    </location>
</feature>
<feature type="repeat" description="TPR" evidence="3">
    <location>
        <begin position="22"/>
        <end position="55"/>
    </location>
</feature>
<dbReference type="Gene3D" id="1.25.40.10">
    <property type="entry name" value="Tetratricopeptide repeat domain"/>
    <property type="match status" value="1"/>
</dbReference>
<dbReference type="PROSITE" id="PS50293">
    <property type="entry name" value="TPR_REGION"/>
    <property type="match status" value="1"/>
</dbReference>